<comment type="pathway">
    <text evidence="3 13">Cofactor biosynthesis; D-erythroascorbate biosynthesis; dehydro-D-arabinono-1,4-lactone from D-arabinose: step 2/2.</text>
</comment>
<dbReference type="PANTHER" id="PTHR43762:SF1">
    <property type="entry name" value="D-ARABINONO-1,4-LACTONE OXIDASE"/>
    <property type="match status" value="1"/>
</dbReference>
<comment type="pathway">
    <text evidence="4">Cofactor biosynthesis; L-ascorbate biosynthesis.</text>
</comment>
<keyword evidence="9 13" id="KW-0274">FAD</keyword>
<evidence type="ECO:0000256" key="13">
    <source>
        <dbReference type="RuleBase" id="RU367158"/>
    </source>
</evidence>
<proteinExistence type="inferred from homology"/>
<evidence type="ECO:0000256" key="8">
    <source>
        <dbReference type="ARBA" id="ARBA00022644"/>
    </source>
</evidence>
<dbReference type="PANTHER" id="PTHR43762">
    <property type="entry name" value="L-GULONOLACTONE OXIDASE"/>
    <property type="match status" value="1"/>
</dbReference>
<evidence type="ECO:0000256" key="9">
    <source>
        <dbReference type="ARBA" id="ARBA00022827"/>
    </source>
</evidence>
<evidence type="ECO:0000313" key="16">
    <source>
        <dbReference type="Proteomes" id="UP001447188"/>
    </source>
</evidence>
<evidence type="ECO:0000259" key="14">
    <source>
        <dbReference type="PROSITE" id="PS51387"/>
    </source>
</evidence>
<dbReference type="Gene3D" id="3.30.43.10">
    <property type="entry name" value="Uridine Diphospho-n-acetylenolpyruvylglucosamine Reductase, domain 2"/>
    <property type="match status" value="1"/>
</dbReference>
<dbReference type="InterPro" id="IPR016167">
    <property type="entry name" value="FAD-bd_PCMH_sub1"/>
</dbReference>
<dbReference type="PROSITE" id="PS00862">
    <property type="entry name" value="OX2_COVAL_FAD"/>
    <property type="match status" value="1"/>
</dbReference>
<dbReference type="InterPro" id="IPR016166">
    <property type="entry name" value="FAD-bd_PCMH"/>
</dbReference>
<dbReference type="Gene3D" id="3.30.70.2520">
    <property type="match status" value="1"/>
</dbReference>
<dbReference type="InterPro" id="IPR016171">
    <property type="entry name" value="Vanillyl_alc_oxidase_C-sub2"/>
</dbReference>
<comment type="cofactor">
    <cofactor evidence="1 13">
        <name>FAD</name>
        <dbReference type="ChEBI" id="CHEBI:57692"/>
    </cofactor>
</comment>
<keyword evidence="11" id="KW-0472">Membrane</keyword>
<evidence type="ECO:0000256" key="7">
    <source>
        <dbReference type="ARBA" id="ARBA00022630"/>
    </source>
</evidence>
<dbReference type="PROSITE" id="PS51387">
    <property type="entry name" value="FAD_PCMH"/>
    <property type="match status" value="1"/>
</dbReference>
<organism evidence="15 16">
    <name type="scientific">Discina gigas</name>
    <dbReference type="NCBI Taxonomy" id="1032678"/>
    <lineage>
        <taxon>Eukaryota</taxon>
        <taxon>Fungi</taxon>
        <taxon>Dikarya</taxon>
        <taxon>Ascomycota</taxon>
        <taxon>Pezizomycotina</taxon>
        <taxon>Pezizomycetes</taxon>
        <taxon>Pezizales</taxon>
        <taxon>Discinaceae</taxon>
        <taxon>Discina</taxon>
    </lineage>
</organism>
<dbReference type="SUPFAM" id="SSF56176">
    <property type="entry name" value="FAD-binding/transporter-associated domain-like"/>
    <property type="match status" value="1"/>
</dbReference>
<dbReference type="Gene3D" id="1.10.45.10">
    <property type="entry name" value="Vanillyl-alcohol Oxidase, Chain A, domain 4"/>
    <property type="match status" value="1"/>
</dbReference>
<keyword evidence="13" id="KW-0496">Mitochondrion</keyword>
<evidence type="ECO:0000256" key="10">
    <source>
        <dbReference type="ARBA" id="ARBA00023002"/>
    </source>
</evidence>
<comment type="catalytic activity">
    <reaction evidence="13">
        <text>D-arabinono-1,4-lactone + O2 = dehydro-D-arabinono-1,4-lactone + H2O2 + H(+)</text>
        <dbReference type="Rhea" id="RHEA:23756"/>
        <dbReference type="ChEBI" id="CHEBI:15378"/>
        <dbReference type="ChEBI" id="CHEBI:15379"/>
        <dbReference type="ChEBI" id="CHEBI:16240"/>
        <dbReference type="ChEBI" id="CHEBI:16292"/>
        <dbReference type="ChEBI" id="CHEBI:58277"/>
        <dbReference type="EC" id="1.1.3.37"/>
    </reaction>
</comment>
<keyword evidence="8" id="KW-0060">Ascorbate biosynthesis</keyword>
<dbReference type="InterPro" id="IPR030654">
    <property type="entry name" value="Sugar_lactone_oxidase"/>
</dbReference>
<dbReference type="Proteomes" id="UP001447188">
    <property type="component" value="Unassembled WGS sequence"/>
</dbReference>
<reference evidence="15 16" key="1">
    <citation type="submission" date="2024-02" db="EMBL/GenBank/DDBJ databases">
        <title>Discinaceae phylogenomics.</title>
        <authorList>
            <person name="Dirks A.C."/>
            <person name="James T.Y."/>
        </authorList>
    </citation>
    <scope>NUCLEOTIDE SEQUENCE [LARGE SCALE GENOMIC DNA]</scope>
    <source>
        <strain evidence="15 16">ACD0624</strain>
    </source>
</reference>
<dbReference type="InterPro" id="IPR006093">
    <property type="entry name" value="Oxy_OxRdtase_FAD_BS"/>
</dbReference>
<evidence type="ECO:0000256" key="1">
    <source>
        <dbReference type="ARBA" id="ARBA00001974"/>
    </source>
</evidence>
<dbReference type="InterPro" id="IPR010031">
    <property type="entry name" value="FAD_lactone_oxidase-like"/>
</dbReference>
<evidence type="ECO:0000256" key="5">
    <source>
        <dbReference type="ARBA" id="ARBA00005466"/>
    </source>
</evidence>
<comment type="subcellular location">
    <subcellularLocation>
        <location evidence="2">Membrane</location>
    </subcellularLocation>
    <subcellularLocation>
        <location evidence="13">Mitochondrion membrane</location>
    </subcellularLocation>
</comment>
<comment type="similarity">
    <text evidence="5 13">Belongs to the oxygen-dependent FAD-linked oxidoreductase family.</text>
</comment>
<dbReference type="InterPro" id="IPR036318">
    <property type="entry name" value="FAD-bd_PCMH-like_sf"/>
</dbReference>
<keyword evidence="7 13" id="KW-0285">Flavoprotein</keyword>
<dbReference type="Gene3D" id="3.30.465.10">
    <property type="match status" value="1"/>
</dbReference>
<dbReference type="InterPro" id="IPR007173">
    <property type="entry name" value="ALO_C"/>
</dbReference>
<gene>
    <name evidence="15" type="primary">ALO1</name>
    <name evidence="15" type="ORF">Q9L58_000693</name>
</gene>
<dbReference type="InterPro" id="IPR006094">
    <property type="entry name" value="Oxid_FAD_bind_N"/>
</dbReference>
<evidence type="ECO:0000256" key="11">
    <source>
        <dbReference type="ARBA" id="ARBA00023136"/>
    </source>
</evidence>
<evidence type="ECO:0000313" key="15">
    <source>
        <dbReference type="EMBL" id="KAL0640135.1"/>
    </source>
</evidence>
<accession>A0ABR3GWG3</accession>
<dbReference type="EC" id="1.1.3.37" evidence="6 13"/>
<feature type="domain" description="FAD-binding PCMH-type" evidence="14">
    <location>
        <begin position="50"/>
        <end position="220"/>
    </location>
</feature>
<evidence type="ECO:0000256" key="2">
    <source>
        <dbReference type="ARBA" id="ARBA00004370"/>
    </source>
</evidence>
<comment type="caution">
    <text evidence="15">The sequence shown here is derived from an EMBL/GenBank/DDBJ whole genome shotgun (WGS) entry which is preliminary data.</text>
</comment>
<keyword evidence="16" id="KW-1185">Reference proteome</keyword>
<dbReference type="NCBIfam" id="TIGR01678">
    <property type="entry name" value="FAD_lactone_ox"/>
    <property type="match status" value="1"/>
</dbReference>
<evidence type="ECO:0000256" key="3">
    <source>
        <dbReference type="ARBA" id="ARBA00005083"/>
    </source>
</evidence>
<dbReference type="InterPro" id="IPR016169">
    <property type="entry name" value="FAD-bd_PCMH_sub2"/>
</dbReference>
<evidence type="ECO:0000256" key="4">
    <source>
        <dbReference type="ARBA" id="ARBA00005147"/>
    </source>
</evidence>
<sequence>MPEMNPEAHKEFYKHTSDAISSLSWNPTAQTHTPFRASLSHKHQTWAKTYFSRPELYLRPQTEEEIRLIVNLARRCGKQIIVVGSGHSPSDLTCTSSWMVNLDDFSAVVAEHKEELQLELEAGMRLFGLAEELEKRGWAMPNLGSITAQSIAGAIATNTHGSSLRHGTLSQAIIGMTIMLASGKSVKCSPHENKDLYHAALVSLGGLGIVTHVKFQAVPAYNLEWHQEIMATTRMLDAWNKDLWIREEFVRVWWFPYSGRSIVWQADKTNEPLRERPPSWYAASLGRFSYEFLLYVATWIPPFMPVVERYVFYMQYGWKEGETGSAVQKSYEALTMDCLFSQFVNEWAIPLEKGPEAIRRLQAWLTGDQKGSGIPFSSRGIYVHAPIEVRVADTTIQTEIPWLDQSCQTGPTLYLNATLYRPFLRNPPEWERYYEAFEYLMKELGGKPHWAKNFTTATKEEFGQMYPRLGEWIKLREELDPEGVFASDWLKRNILQESRAWTTVRAEV</sequence>
<evidence type="ECO:0000256" key="6">
    <source>
        <dbReference type="ARBA" id="ARBA00013136"/>
    </source>
</evidence>
<name>A0ABR3GWG3_9PEZI</name>
<evidence type="ECO:0000256" key="12">
    <source>
        <dbReference type="ARBA" id="ARBA00033418"/>
    </source>
</evidence>
<dbReference type="EMBL" id="JBBBZM010000005">
    <property type="protein sequence ID" value="KAL0640135.1"/>
    <property type="molecule type" value="Genomic_DNA"/>
</dbReference>
<dbReference type="Pfam" id="PF04030">
    <property type="entry name" value="ALO"/>
    <property type="match status" value="1"/>
</dbReference>
<dbReference type="Pfam" id="PF01565">
    <property type="entry name" value="FAD_binding_4"/>
    <property type="match status" value="1"/>
</dbReference>
<protein>
    <recommendedName>
        <fullName evidence="6 13">D-arabinono-1,4-lactone oxidase</fullName>
        <shortName evidence="13">ALO</shortName>
        <ecNumber evidence="6 13">1.1.3.37</ecNumber>
    </recommendedName>
    <alternativeName>
        <fullName evidence="12 13">L-galactono-gamma-lactone oxidase</fullName>
    </alternativeName>
</protein>
<dbReference type="PIRSF" id="PIRSF000136">
    <property type="entry name" value="LGO_GLO"/>
    <property type="match status" value="1"/>
</dbReference>
<keyword evidence="10 13" id="KW-0560">Oxidoreductase</keyword>